<comment type="caution">
    <text evidence="1">The sequence shown here is derived from an EMBL/GenBank/DDBJ whole genome shotgun (WGS) entry which is preliminary data.</text>
</comment>
<proteinExistence type="predicted"/>
<gene>
    <name evidence="1" type="ORF">JOB18_024543</name>
</gene>
<dbReference type="Proteomes" id="UP000693946">
    <property type="component" value="Linkage Group LG12"/>
</dbReference>
<name>A0AAV6SKU1_SOLSE</name>
<evidence type="ECO:0000313" key="1">
    <source>
        <dbReference type="EMBL" id="KAG7518094.1"/>
    </source>
</evidence>
<organism evidence="1 2">
    <name type="scientific">Solea senegalensis</name>
    <name type="common">Senegalese sole</name>
    <dbReference type="NCBI Taxonomy" id="28829"/>
    <lineage>
        <taxon>Eukaryota</taxon>
        <taxon>Metazoa</taxon>
        <taxon>Chordata</taxon>
        <taxon>Craniata</taxon>
        <taxon>Vertebrata</taxon>
        <taxon>Euteleostomi</taxon>
        <taxon>Actinopterygii</taxon>
        <taxon>Neopterygii</taxon>
        <taxon>Teleostei</taxon>
        <taxon>Neoteleostei</taxon>
        <taxon>Acanthomorphata</taxon>
        <taxon>Carangaria</taxon>
        <taxon>Pleuronectiformes</taxon>
        <taxon>Pleuronectoidei</taxon>
        <taxon>Soleidae</taxon>
        <taxon>Solea</taxon>
    </lineage>
</organism>
<evidence type="ECO:0000313" key="2">
    <source>
        <dbReference type="Proteomes" id="UP000693946"/>
    </source>
</evidence>
<reference evidence="1 2" key="1">
    <citation type="journal article" date="2021" name="Sci. Rep.">
        <title>Chromosome anchoring in Senegalese sole (Solea senegalensis) reveals sex-associated markers and genome rearrangements in flatfish.</title>
        <authorList>
            <person name="Guerrero-Cozar I."/>
            <person name="Gomez-Garrido J."/>
            <person name="Berbel C."/>
            <person name="Martinez-Blanch J.F."/>
            <person name="Alioto T."/>
            <person name="Claros M.G."/>
            <person name="Gagnaire P.A."/>
            <person name="Manchado M."/>
        </authorList>
    </citation>
    <scope>NUCLEOTIDE SEQUENCE [LARGE SCALE GENOMIC DNA]</scope>
    <source>
        <strain evidence="1">Sse05_10M</strain>
    </source>
</reference>
<sequence>MTRRWIDLREKKSLSILFSPSEHGRLQKRLLSMDERLSITCQALLLGARAKLRETAPPAVHLEHSIYTLAVSYSQETVTSSSLSSRDPLNKVTGGRDHAAQFSALSECHNDDLALPLAPVCEHVTIMIRIDDRTF</sequence>
<protein>
    <submittedName>
        <fullName evidence="1">Uncharacterized protein</fullName>
    </submittedName>
</protein>
<accession>A0AAV6SKU1</accession>
<dbReference type="EMBL" id="JAGKHQ010000004">
    <property type="protein sequence ID" value="KAG7518094.1"/>
    <property type="molecule type" value="Genomic_DNA"/>
</dbReference>
<keyword evidence="2" id="KW-1185">Reference proteome</keyword>
<dbReference type="AlphaFoldDB" id="A0AAV6SKU1"/>